<proteinExistence type="predicted"/>
<dbReference type="GO" id="GO:0004601">
    <property type="term" value="F:peroxidase activity"/>
    <property type="evidence" value="ECO:0007669"/>
    <property type="project" value="InterPro"/>
</dbReference>
<evidence type="ECO:0000313" key="6">
    <source>
        <dbReference type="Proteomes" id="UP000275408"/>
    </source>
</evidence>
<keyword evidence="2" id="KW-0964">Secreted</keyword>
<dbReference type="OrthoDB" id="823504at2759"/>
<dbReference type="GO" id="GO:0020037">
    <property type="term" value="F:heme binding"/>
    <property type="evidence" value="ECO:0007669"/>
    <property type="project" value="InterPro"/>
</dbReference>
<feature type="compositionally biased region" description="Polar residues" evidence="4">
    <location>
        <begin position="130"/>
        <end position="140"/>
    </location>
</feature>
<evidence type="ECO:0000256" key="3">
    <source>
        <dbReference type="ARBA" id="ARBA00023180"/>
    </source>
</evidence>
<dbReference type="EMBL" id="RCHS01001413">
    <property type="protein sequence ID" value="RMX53698.1"/>
    <property type="molecule type" value="Genomic_DNA"/>
</dbReference>
<organism evidence="5 6">
    <name type="scientific">Pocillopora damicornis</name>
    <name type="common">Cauliflower coral</name>
    <name type="synonym">Millepora damicornis</name>
    <dbReference type="NCBI Taxonomy" id="46731"/>
    <lineage>
        <taxon>Eukaryota</taxon>
        <taxon>Metazoa</taxon>
        <taxon>Cnidaria</taxon>
        <taxon>Anthozoa</taxon>
        <taxon>Hexacorallia</taxon>
        <taxon>Scleractinia</taxon>
        <taxon>Astrocoeniina</taxon>
        <taxon>Pocilloporidae</taxon>
        <taxon>Pocillopora</taxon>
    </lineage>
</organism>
<comment type="caution">
    <text evidence="5">The sequence shown here is derived from an EMBL/GenBank/DDBJ whole genome shotgun (WGS) entry which is preliminary data.</text>
</comment>
<dbReference type="PANTHER" id="PTHR11475:SF4">
    <property type="entry name" value="CHORION PEROXIDASE"/>
    <property type="match status" value="1"/>
</dbReference>
<dbReference type="GO" id="GO:0005576">
    <property type="term" value="C:extracellular region"/>
    <property type="evidence" value="ECO:0007669"/>
    <property type="project" value="UniProtKB-SubCell"/>
</dbReference>
<feature type="region of interest" description="Disordered" evidence="4">
    <location>
        <begin position="112"/>
        <end position="140"/>
    </location>
</feature>
<name>A0A3M6UJY9_POCDA</name>
<comment type="subcellular location">
    <subcellularLocation>
        <location evidence="1">Secreted</location>
    </subcellularLocation>
</comment>
<dbReference type="PANTHER" id="PTHR11475">
    <property type="entry name" value="OXIDASE/PEROXIDASE"/>
    <property type="match status" value="1"/>
</dbReference>
<protein>
    <submittedName>
        <fullName evidence="5">Uncharacterized protein</fullName>
    </submittedName>
</protein>
<dbReference type="Gene3D" id="1.10.640.10">
    <property type="entry name" value="Haem peroxidase domain superfamily, animal type"/>
    <property type="match status" value="1"/>
</dbReference>
<dbReference type="Proteomes" id="UP000275408">
    <property type="component" value="Unassembled WGS sequence"/>
</dbReference>
<evidence type="ECO:0000256" key="2">
    <source>
        <dbReference type="ARBA" id="ARBA00022525"/>
    </source>
</evidence>
<dbReference type="GO" id="GO:0006979">
    <property type="term" value="P:response to oxidative stress"/>
    <property type="evidence" value="ECO:0007669"/>
    <property type="project" value="InterPro"/>
</dbReference>
<dbReference type="STRING" id="46731.A0A3M6UJY9"/>
<dbReference type="InterPro" id="IPR010255">
    <property type="entry name" value="Haem_peroxidase_sf"/>
</dbReference>
<evidence type="ECO:0000256" key="1">
    <source>
        <dbReference type="ARBA" id="ARBA00004613"/>
    </source>
</evidence>
<dbReference type="PROSITE" id="PS50292">
    <property type="entry name" value="PEROXIDASE_3"/>
    <property type="match status" value="1"/>
</dbReference>
<sequence>MLEPADSEGGALGKTFQCLLADQFKRLREGDRFWHENAPNRRKNTDKTAFTRCQLQEIRKVTLAKIICDNAENIPSIPRRVLQQSKTFVDCKKLPEMNLDVFTPDFRCPRQGRVLGDGPDLEDEDKEGSTRLSNPSTNMG</sequence>
<dbReference type="AlphaFoldDB" id="A0A3M6UJY9"/>
<gene>
    <name evidence="5" type="ORF">pdam_00000348</name>
</gene>
<dbReference type="Pfam" id="PF03098">
    <property type="entry name" value="An_peroxidase"/>
    <property type="match status" value="1"/>
</dbReference>
<dbReference type="InterPro" id="IPR019791">
    <property type="entry name" value="Haem_peroxidase_animal"/>
</dbReference>
<reference evidence="5 6" key="1">
    <citation type="journal article" date="2018" name="Sci. Rep.">
        <title>Comparative analysis of the Pocillopora damicornis genome highlights role of immune system in coral evolution.</title>
        <authorList>
            <person name="Cunning R."/>
            <person name="Bay R.A."/>
            <person name="Gillette P."/>
            <person name="Baker A.C."/>
            <person name="Traylor-Knowles N."/>
        </authorList>
    </citation>
    <scope>NUCLEOTIDE SEQUENCE [LARGE SCALE GENOMIC DNA]</scope>
    <source>
        <strain evidence="5">RSMAS</strain>
        <tissue evidence="5">Whole animal</tissue>
    </source>
</reference>
<evidence type="ECO:0000313" key="5">
    <source>
        <dbReference type="EMBL" id="RMX53698.1"/>
    </source>
</evidence>
<accession>A0A3M6UJY9</accession>
<evidence type="ECO:0000256" key="4">
    <source>
        <dbReference type="SAM" id="MobiDB-lite"/>
    </source>
</evidence>
<dbReference type="SUPFAM" id="SSF48113">
    <property type="entry name" value="Heme-dependent peroxidases"/>
    <property type="match status" value="1"/>
</dbReference>
<dbReference type="InterPro" id="IPR037120">
    <property type="entry name" value="Haem_peroxidase_sf_animal"/>
</dbReference>
<keyword evidence="6" id="KW-1185">Reference proteome</keyword>
<keyword evidence="3" id="KW-0325">Glycoprotein</keyword>